<name>A0AAD2AHD6_9LAMI</name>
<dbReference type="GO" id="GO:0006289">
    <property type="term" value="P:nucleotide-excision repair"/>
    <property type="evidence" value="ECO:0007669"/>
    <property type="project" value="TreeGrafter"/>
</dbReference>
<dbReference type="PROSITE" id="PS51192">
    <property type="entry name" value="HELICASE_ATP_BIND_1"/>
    <property type="match status" value="1"/>
</dbReference>
<dbReference type="SUPFAM" id="SSF52540">
    <property type="entry name" value="P-loop containing nucleoside triphosphate hydrolases"/>
    <property type="match status" value="1"/>
</dbReference>
<dbReference type="PANTHER" id="PTHR45626">
    <property type="entry name" value="TRANSCRIPTION TERMINATION FACTOR 2-RELATED"/>
    <property type="match status" value="1"/>
</dbReference>
<evidence type="ECO:0000313" key="6">
    <source>
        <dbReference type="Proteomes" id="UP000834106"/>
    </source>
</evidence>
<dbReference type="Gene3D" id="3.40.50.10810">
    <property type="entry name" value="Tandem AAA-ATPase domain"/>
    <property type="match status" value="1"/>
</dbReference>
<organism evidence="5 6">
    <name type="scientific">Fraxinus pennsylvanica</name>
    <dbReference type="NCBI Taxonomy" id="56036"/>
    <lineage>
        <taxon>Eukaryota</taxon>
        <taxon>Viridiplantae</taxon>
        <taxon>Streptophyta</taxon>
        <taxon>Embryophyta</taxon>
        <taxon>Tracheophyta</taxon>
        <taxon>Spermatophyta</taxon>
        <taxon>Magnoliopsida</taxon>
        <taxon>eudicotyledons</taxon>
        <taxon>Gunneridae</taxon>
        <taxon>Pentapetalae</taxon>
        <taxon>asterids</taxon>
        <taxon>lamiids</taxon>
        <taxon>Lamiales</taxon>
        <taxon>Oleaceae</taxon>
        <taxon>Oleeae</taxon>
        <taxon>Fraxinus</taxon>
    </lineage>
</organism>
<evidence type="ECO:0000259" key="4">
    <source>
        <dbReference type="PROSITE" id="PS51192"/>
    </source>
</evidence>
<dbReference type="AlphaFoldDB" id="A0AAD2AHD6"/>
<gene>
    <name evidence="5" type="ORF">FPE_LOCUS35218</name>
</gene>
<sequence length="274" mass="31507">MISSTLVICPLAVCKQWVDEINSCISEGSTRVLLYEGTGRKKKVYQFSDYHFVITAYTTLEANYRYLITPKTSGKKEKGLDRSILHSVLWDRIVLDEAHYIKNDRSNTAKAVFDLQSSYKWALSFTLIQNSVKDLHSLCPDKMFILPHIFLHFSWWNKYISTPIYKHGNTGIGRDSMILLKHKILKPVMFRPTKEGRSAELRIHPQTVIERWLTLDETEEGYYKMGGVLRGTVKYAALRKCKVCGGSGLVLRYYFRCPGCGMFCINHLSGNIED</sequence>
<reference evidence="5" key="1">
    <citation type="submission" date="2023-05" db="EMBL/GenBank/DDBJ databases">
        <authorList>
            <person name="Huff M."/>
        </authorList>
    </citation>
    <scope>NUCLEOTIDE SEQUENCE</scope>
</reference>
<keyword evidence="2" id="KW-0378">Hydrolase</keyword>
<dbReference type="EMBL" id="OU503058">
    <property type="protein sequence ID" value="CAI9787788.1"/>
    <property type="molecule type" value="Genomic_DNA"/>
</dbReference>
<dbReference type="InterPro" id="IPR038718">
    <property type="entry name" value="SNF2-like_sf"/>
</dbReference>
<dbReference type="Proteomes" id="UP000834106">
    <property type="component" value="Chromosome 23"/>
</dbReference>
<dbReference type="InterPro" id="IPR014001">
    <property type="entry name" value="Helicase_ATP-bd"/>
</dbReference>
<dbReference type="PANTHER" id="PTHR45626:SF12">
    <property type="entry name" value="DNA REPAIR PROTEIN RAD16"/>
    <property type="match status" value="1"/>
</dbReference>
<feature type="domain" description="Helicase ATP-binding" evidence="4">
    <location>
        <begin position="1"/>
        <end position="145"/>
    </location>
</feature>
<keyword evidence="6" id="KW-1185">Reference proteome</keyword>
<dbReference type="GO" id="GO:0008094">
    <property type="term" value="F:ATP-dependent activity, acting on DNA"/>
    <property type="evidence" value="ECO:0007669"/>
    <property type="project" value="TreeGrafter"/>
</dbReference>
<protein>
    <recommendedName>
        <fullName evidence="4">Helicase ATP-binding domain-containing protein</fullName>
    </recommendedName>
</protein>
<keyword evidence="1" id="KW-0547">Nucleotide-binding</keyword>
<dbReference type="GO" id="GO:0016787">
    <property type="term" value="F:hydrolase activity"/>
    <property type="evidence" value="ECO:0007669"/>
    <property type="project" value="UniProtKB-KW"/>
</dbReference>
<dbReference type="CDD" id="cd18008">
    <property type="entry name" value="DEXDc_SHPRH-like"/>
    <property type="match status" value="1"/>
</dbReference>
<keyword evidence="3" id="KW-0067">ATP-binding</keyword>
<dbReference type="InterPro" id="IPR027417">
    <property type="entry name" value="P-loop_NTPase"/>
</dbReference>
<dbReference type="InterPro" id="IPR000330">
    <property type="entry name" value="SNF2_N"/>
</dbReference>
<evidence type="ECO:0000256" key="1">
    <source>
        <dbReference type="ARBA" id="ARBA00022741"/>
    </source>
</evidence>
<evidence type="ECO:0000256" key="3">
    <source>
        <dbReference type="ARBA" id="ARBA00022840"/>
    </source>
</evidence>
<evidence type="ECO:0000313" key="5">
    <source>
        <dbReference type="EMBL" id="CAI9787788.1"/>
    </source>
</evidence>
<evidence type="ECO:0000256" key="2">
    <source>
        <dbReference type="ARBA" id="ARBA00022801"/>
    </source>
</evidence>
<dbReference type="InterPro" id="IPR050628">
    <property type="entry name" value="SNF2_RAD54_helicase_TF"/>
</dbReference>
<proteinExistence type="predicted"/>
<dbReference type="Pfam" id="PF00176">
    <property type="entry name" value="SNF2-rel_dom"/>
    <property type="match status" value="1"/>
</dbReference>
<accession>A0AAD2AHD6</accession>
<dbReference type="GO" id="GO:0005634">
    <property type="term" value="C:nucleus"/>
    <property type="evidence" value="ECO:0007669"/>
    <property type="project" value="TreeGrafter"/>
</dbReference>
<dbReference type="GO" id="GO:0005524">
    <property type="term" value="F:ATP binding"/>
    <property type="evidence" value="ECO:0007669"/>
    <property type="project" value="UniProtKB-KW"/>
</dbReference>